<dbReference type="Proteomes" id="UP001556367">
    <property type="component" value="Unassembled WGS sequence"/>
</dbReference>
<gene>
    <name evidence="3" type="ORF">HGRIS_009032</name>
</gene>
<organism evidence="3 4">
    <name type="scientific">Hohenbuehelia grisea</name>
    <dbReference type="NCBI Taxonomy" id="104357"/>
    <lineage>
        <taxon>Eukaryota</taxon>
        <taxon>Fungi</taxon>
        <taxon>Dikarya</taxon>
        <taxon>Basidiomycota</taxon>
        <taxon>Agaricomycotina</taxon>
        <taxon>Agaricomycetes</taxon>
        <taxon>Agaricomycetidae</taxon>
        <taxon>Agaricales</taxon>
        <taxon>Pleurotineae</taxon>
        <taxon>Pleurotaceae</taxon>
        <taxon>Hohenbuehelia</taxon>
    </lineage>
</organism>
<accession>A0ABR3J008</accession>
<feature type="transmembrane region" description="Helical" evidence="2">
    <location>
        <begin position="420"/>
        <end position="443"/>
    </location>
</feature>
<comment type="caution">
    <text evidence="3">The sequence shown here is derived from an EMBL/GenBank/DDBJ whole genome shotgun (WGS) entry which is preliminary data.</text>
</comment>
<name>A0ABR3J008_9AGAR</name>
<sequence>MTSSDKLSALPALNFTGANRQRPRHRSLEASPPITVTHSLPVLSSSDSAGSARKDPSFASLPISNTWHSSLKSPQKHGSASNSSPGKETPQQRVSFDSDRHSLPTFHSVRQALTSHSKASDSARSTPALRPIDARSPSLKQKELPPDSPTSRSPSRERSRAASPLRMRLHNWSQNFHRHLDEQFVPVNPFKSGWRFEFPWICVPCRRDPSDDNAHLIPPFGGDVEQQYLCDDVVPLCCCPPRSSWADTHEFLVDTLPRQIYLHLLLRLPALYFSRVARIFEDAEVSRPDIQNMIVCGLSTGFGPQTGTIHAGNGVVVGADAGRRDINVGIQTALASAVGITAQIGAAPTNGTSRLPFPEDWTPTLVSPSLVRFKNSWESFIDSLLREWKTLNIVSALLLSAILTMFQIPEAASDPLTRNFALFSLICALMSLTYGCVYIVRFGTMRSMYRASRWAEEARKTYTLIWWNVWVLLAMPSVWLAWSMISFVISILSFVWRTGSTDDPLERPQISPRMALAPRIIITFMLFLGLVYFVFIIKTLKRYGAHIGVGRVSGMSMSLSGINRNSDRDLQRDRERVRGSDAGRGTPRQWADLAGDARRSDERRDASAREVEAAMAHRGRERERSGSRSVKRKEAAPGRQSEENEKQLGSATGSPIGLGLLDIEVTKPEGGSTSSKGVGATGTVDINIQIDKGTVSRH</sequence>
<feature type="compositionally biased region" description="Basic and acidic residues" evidence="1">
    <location>
        <begin position="618"/>
        <end position="646"/>
    </location>
</feature>
<evidence type="ECO:0000256" key="2">
    <source>
        <dbReference type="SAM" id="Phobius"/>
    </source>
</evidence>
<proteinExistence type="predicted"/>
<feature type="transmembrane region" description="Helical" evidence="2">
    <location>
        <begin position="464"/>
        <end position="496"/>
    </location>
</feature>
<feature type="compositionally biased region" description="Basic and acidic residues" evidence="1">
    <location>
        <begin position="565"/>
        <end position="581"/>
    </location>
</feature>
<feature type="region of interest" description="Disordered" evidence="1">
    <location>
        <begin position="1"/>
        <end position="99"/>
    </location>
</feature>
<keyword evidence="2" id="KW-1133">Transmembrane helix</keyword>
<evidence type="ECO:0000256" key="1">
    <source>
        <dbReference type="SAM" id="MobiDB-lite"/>
    </source>
</evidence>
<evidence type="ECO:0000313" key="3">
    <source>
        <dbReference type="EMBL" id="KAL0948924.1"/>
    </source>
</evidence>
<dbReference type="EMBL" id="JASNQZ010000012">
    <property type="protein sequence ID" value="KAL0948924.1"/>
    <property type="molecule type" value="Genomic_DNA"/>
</dbReference>
<feature type="compositionally biased region" description="Basic and acidic residues" evidence="1">
    <location>
        <begin position="595"/>
        <end position="612"/>
    </location>
</feature>
<feature type="compositionally biased region" description="Polar residues" evidence="1">
    <location>
        <begin position="112"/>
        <end position="125"/>
    </location>
</feature>
<keyword evidence="2" id="KW-0472">Membrane</keyword>
<keyword evidence="2" id="KW-0812">Transmembrane</keyword>
<feature type="region of interest" description="Disordered" evidence="1">
    <location>
        <begin position="112"/>
        <end position="164"/>
    </location>
</feature>
<protein>
    <submittedName>
        <fullName evidence="3">Uncharacterized protein</fullName>
    </submittedName>
</protein>
<feature type="compositionally biased region" description="Polar residues" evidence="1">
    <location>
        <begin position="34"/>
        <end position="49"/>
    </location>
</feature>
<evidence type="ECO:0000313" key="4">
    <source>
        <dbReference type="Proteomes" id="UP001556367"/>
    </source>
</evidence>
<reference evidence="4" key="1">
    <citation type="submission" date="2024-06" db="EMBL/GenBank/DDBJ databases">
        <title>Multi-omics analyses provide insights into the biosynthesis of the anticancer antibiotic pleurotin in Hohenbuehelia grisea.</title>
        <authorList>
            <person name="Weaver J.A."/>
            <person name="Alberti F."/>
        </authorList>
    </citation>
    <scope>NUCLEOTIDE SEQUENCE [LARGE SCALE GENOMIC DNA]</scope>
    <source>
        <strain evidence="4">T-177</strain>
    </source>
</reference>
<keyword evidence="4" id="KW-1185">Reference proteome</keyword>
<feature type="region of interest" description="Disordered" evidence="1">
    <location>
        <begin position="563"/>
        <end position="685"/>
    </location>
</feature>
<feature type="transmembrane region" description="Helical" evidence="2">
    <location>
        <begin position="516"/>
        <end position="537"/>
    </location>
</feature>
<feature type="compositionally biased region" description="Polar residues" evidence="1">
    <location>
        <begin position="62"/>
        <end position="95"/>
    </location>
</feature>